<feature type="chain" id="PRO_5041388027" evidence="1">
    <location>
        <begin position="21"/>
        <end position="106"/>
    </location>
</feature>
<evidence type="ECO:0000256" key="1">
    <source>
        <dbReference type="SAM" id="SignalP"/>
    </source>
</evidence>
<evidence type="ECO:0000313" key="3">
    <source>
        <dbReference type="Proteomes" id="UP001168877"/>
    </source>
</evidence>
<keyword evidence="1" id="KW-0732">Signal</keyword>
<evidence type="ECO:0000313" key="2">
    <source>
        <dbReference type="EMBL" id="KAK0600841.1"/>
    </source>
</evidence>
<reference evidence="2" key="2">
    <citation type="submission" date="2023-06" db="EMBL/GenBank/DDBJ databases">
        <authorList>
            <person name="Swenson N.G."/>
            <person name="Wegrzyn J.L."/>
            <person name="Mcevoy S.L."/>
        </authorList>
    </citation>
    <scope>NUCLEOTIDE SEQUENCE</scope>
    <source>
        <strain evidence="2">NS2018</strain>
        <tissue evidence="2">Leaf</tissue>
    </source>
</reference>
<protein>
    <submittedName>
        <fullName evidence="2">Uncharacterized protein</fullName>
    </submittedName>
</protein>
<proteinExistence type="predicted"/>
<dbReference type="AlphaFoldDB" id="A0AA39SM23"/>
<gene>
    <name evidence="2" type="ORF">LWI29_018884</name>
</gene>
<reference evidence="2" key="1">
    <citation type="journal article" date="2022" name="Plant J.">
        <title>Strategies of tolerance reflected in two North American maple genomes.</title>
        <authorList>
            <person name="McEvoy S.L."/>
            <person name="Sezen U.U."/>
            <person name="Trouern-Trend A."/>
            <person name="McMahon S.M."/>
            <person name="Schaberg P.G."/>
            <person name="Yang J."/>
            <person name="Wegrzyn J.L."/>
            <person name="Swenson N.G."/>
        </authorList>
    </citation>
    <scope>NUCLEOTIDE SEQUENCE</scope>
    <source>
        <strain evidence="2">NS2018</strain>
    </source>
</reference>
<sequence length="106" mass="11731">MVSGMHYLLIWLPNLVGVYPQSLLRSLLLRLGKEFPLNTSSGLFKFAVCQVDQPAGDGLSVNSGLFFVTRVKAMGRPLSLHKLLEKERCHGRKEAKLTHSGNIAII</sequence>
<dbReference type="EMBL" id="JAUESC010000003">
    <property type="protein sequence ID" value="KAK0600841.1"/>
    <property type="molecule type" value="Genomic_DNA"/>
</dbReference>
<comment type="caution">
    <text evidence="2">The sequence shown here is derived from an EMBL/GenBank/DDBJ whole genome shotgun (WGS) entry which is preliminary data.</text>
</comment>
<organism evidence="2 3">
    <name type="scientific">Acer saccharum</name>
    <name type="common">Sugar maple</name>
    <dbReference type="NCBI Taxonomy" id="4024"/>
    <lineage>
        <taxon>Eukaryota</taxon>
        <taxon>Viridiplantae</taxon>
        <taxon>Streptophyta</taxon>
        <taxon>Embryophyta</taxon>
        <taxon>Tracheophyta</taxon>
        <taxon>Spermatophyta</taxon>
        <taxon>Magnoliopsida</taxon>
        <taxon>eudicotyledons</taxon>
        <taxon>Gunneridae</taxon>
        <taxon>Pentapetalae</taxon>
        <taxon>rosids</taxon>
        <taxon>malvids</taxon>
        <taxon>Sapindales</taxon>
        <taxon>Sapindaceae</taxon>
        <taxon>Hippocastanoideae</taxon>
        <taxon>Acereae</taxon>
        <taxon>Acer</taxon>
    </lineage>
</organism>
<dbReference type="Proteomes" id="UP001168877">
    <property type="component" value="Unassembled WGS sequence"/>
</dbReference>
<accession>A0AA39SM23</accession>
<keyword evidence="3" id="KW-1185">Reference proteome</keyword>
<name>A0AA39SM23_ACESA</name>
<feature type="signal peptide" evidence="1">
    <location>
        <begin position="1"/>
        <end position="20"/>
    </location>
</feature>